<sequence length="203" mass="23275">MEIRYRAFNNDGEIIFCNLESSDKFLIKDINSQSQKIGNKRAGTMTVESGSIIGFTSDKDLLRSSSKFRTNLSFIANSLKYLNGIIRDSNDKVNKSTSRLLHNLTSLNAHNIQEIYSLIPQDLLAKKNSGQVKLVESIIKKESREAALCLLRLAKNNIAMKTEFSVFNKLFDKNPNLQFKFHNVHKVMMNILYLFFQTSQIRM</sequence>
<organism evidence="1 2">
    <name type="scientific">Pseudoalteromonas issachenkonii</name>
    <dbReference type="NCBI Taxonomy" id="152297"/>
    <lineage>
        <taxon>Bacteria</taxon>
        <taxon>Pseudomonadati</taxon>
        <taxon>Pseudomonadota</taxon>
        <taxon>Gammaproteobacteria</taxon>
        <taxon>Alteromonadales</taxon>
        <taxon>Pseudoalteromonadaceae</taxon>
        <taxon>Pseudoalteromonas</taxon>
    </lineage>
</organism>
<dbReference type="EMBL" id="JBAKAW010000002">
    <property type="protein sequence ID" value="MEL0653933.1"/>
    <property type="molecule type" value="Genomic_DNA"/>
</dbReference>
<dbReference type="RefSeq" id="WP_341601455.1">
    <property type="nucleotide sequence ID" value="NZ_JBAKAW010000002.1"/>
</dbReference>
<reference evidence="1 2" key="1">
    <citation type="submission" date="2024-02" db="EMBL/GenBank/DDBJ databases">
        <title>Bacteria isolated from the canopy kelp, Nereocystis luetkeana.</title>
        <authorList>
            <person name="Pfister C.A."/>
            <person name="Younker I.T."/>
            <person name="Light S.H."/>
        </authorList>
    </citation>
    <scope>NUCLEOTIDE SEQUENCE [LARGE SCALE GENOMIC DNA]</scope>
    <source>
        <strain evidence="1 2">TI.1.03</strain>
    </source>
</reference>
<comment type="caution">
    <text evidence="1">The sequence shown here is derived from an EMBL/GenBank/DDBJ whole genome shotgun (WGS) entry which is preliminary data.</text>
</comment>
<dbReference type="Proteomes" id="UP001371391">
    <property type="component" value="Unassembled WGS sequence"/>
</dbReference>
<proteinExistence type="predicted"/>
<accession>A0ABU9GWN4</accession>
<evidence type="ECO:0000313" key="2">
    <source>
        <dbReference type="Proteomes" id="UP001371391"/>
    </source>
</evidence>
<name>A0ABU9GWN4_9GAMM</name>
<keyword evidence="2" id="KW-1185">Reference proteome</keyword>
<protein>
    <submittedName>
        <fullName evidence="1">Uncharacterized protein</fullName>
    </submittedName>
</protein>
<evidence type="ECO:0000313" key="1">
    <source>
        <dbReference type="EMBL" id="MEL0653933.1"/>
    </source>
</evidence>
<gene>
    <name evidence="1" type="ORF">V6257_02710</name>
</gene>